<keyword evidence="2" id="KW-1185">Reference proteome</keyword>
<evidence type="ECO:0000313" key="1">
    <source>
        <dbReference type="EMBL" id="MVN88587.1"/>
    </source>
</evidence>
<protein>
    <submittedName>
        <fullName evidence="1">Uncharacterized protein</fullName>
    </submittedName>
</protein>
<dbReference type="Gene3D" id="3.30.420.10">
    <property type="entry name" value="Ribonuclease H-like superfamily/Ribonuclease H"/>
    <property type="match status" value="1"/>
</dbReference>
<organism evidence="1 2">
    <name type="scientific">Deinococcus arboris</name>
    <dbReference type="NCBI Taxonomy" id="2682977"/>
    <lineage>
        <taxon>Bacteria</taxon>
        <taxon>Thermotogati</taxon>
        <taxon>Deinococcota</taxon>
        <taxon>Deinococci</taxon>
        <taxon>Deinococcales</taxon>
        <taxon>Deinococcaceae</taxon>
        <taxon>Deinococcus</taxon>
    </lineage>
</organism>
<dbReference type="EMBL" id="WQLB01000031">
    <property type="protein sequence ID" value="MVN88587.1"/>
    <property type="molecule type" value="Genomic_DNA"/>
</dbReference>
<name>A0A7C9HTX0_9DEIO</name>
<gene>
    <name evidence="1" type="ORF">GO986_17770</name>
</gene>
<sequence length="238" mass="25454">MTGTFDPHIEQRQVQEREAAQTKLTALLASPTLRVVALATTGLRNAVPVQFVVLDGQGGVLLDTRCFTTQPIEPDAQAMHSVKAADLEHAPSLATCLRQFEDLTSAGHDVVLFAAPWMVESIVRACRAEGVEAFGMGHWQSGQELLTPICGTYNWTSGKWRPLKLTDAIGDLAVPGDFAAIGTALGNAQRLAFVLRHHGAGQVAVAPEEVQEDLGNWGADECARCGWPVQACVCVVDA</sequence>
<reference evidence="1 2" key="1">
    <citation type="submission" date="2019-12" db="EMBL/GenBank/DDBJ databases">
        <title>Deinococcus sp. HMF7620 Genome sequencing and assembly.</title>
        <authorList>
            <person name="Kang H."/>
            <person name="Kim H."/>
            <person name="Joh K."/>
        </authorList>
    </citation>
    <scope>NUCLEOTIDE SEQUENCE [LARGE SCALE GENOMIC DNA]</scope>
    <source>
        <strain evidence="1 2">HMF7620</strain>
    </source>
</reference>
<dbReference type="InterPro" id="IPR036397">
    <property type="entry name" value="RNaseH_sf"/>
</dbReference>
<dbReference type="Proteomes" id="UP000483286">
    <property type="component" value="Unassembled WGS sequence"/>
</dbReference>
<dbReference type="GO" id="GO:0003676">
    <property type="term" value="F:nucleic acid binding"/>
    <property type="evidence" value="ECO:0007669"/>
    <property type="project" value="InterPro"/>
</dbReference>
<dbReference type="AlphaFoldDB" id="A0A7C9HTX0"/>
<comment type="caution">
    <text evidence="1">The sequence shown here is derived from an EMBL/GenBank/DDBJ whole genome shotgun (WGS) entry which is preliminary data.</text>
</comment>
<evidence type="ECO:0000313" key="2">
    <source>
        <dbReference type="Proteomes" id="UP000483286"/>
    </source>
</evidence>
<dbReference type="RefSeq" id="WP_157460647.1">
    <property type="nucleotide sequence ID" value="NZ_WQLB01000031.1"/>
</dbReference>
<accession>A0A7C9HTX0</accession>
<proteinExistence type="predicted"/>